<protein>
    <submittedName>
        <fullName evidence="1">Uncharacterized protein</fullName>
    </submittedName>
</protein>
<sequence>MEGMRGQIPLLSWAAGERRLLAGSPALKAEAATNSSAEVRASWYGIATLNSVLLPEELGPQSAAATVQPPSSEGSCAKGFIVLSGLTGLRWEGYDRYRGSNRAVTQAVEDTMKKTGCSSCGMYMVLAGVPEKSFVCMKCRLIELMEEKIQGLEMHVETLVEFRRGFEQMMEQRHEEAEGKSSDLQMEAGPKNSRGYCWKGAVEVGPPSGLERLHGAQPIRERLQAAANPEPAGPI</sequence>
<dbReference type="Proteomes" id="UP000031443">
    <property type="component" value="Unassembled WGS sequence"/>
</dbReference>
<organism evidence="1 2">
    <name type="scientific">Chelonia mydas</name>
    <name type="common">Green sea-turtle</name>
    <name type="synonym">Chelonia agassizi</name>
    <dbReference type="NCBI Taxonomy" id="8469"/>
    <lineage>
        <taxon>Eukaryota</taxon>
        <taxon>Metazoa</taxon>
        <taxon>Chordata</taxon>
        <taxon>Craniata</taxon>
        <taxon>Vertebrata</taxon>
        <taxon>Euteleostomi</taxon>
        <taxon>Archelosauria</taxon>
        <taxon>Testudinata</taxon>
        <taxon>Testudines</taxon>
        <taxon>Cryptodira</taxon>
        <taxon>Durocryptodira</taxon>
        <taxon>Americhelydia</taxon>
        <taxon>Chelonioidea</taxon>
        <taxon>Cheloniidae</taxon>
        <taxon>Chelonia</taxon>
    </lineage>
</organism>
<keyword evidence="2" id="KW-1185">Reference proteome</keyword>
<evidence type="ECO:0000313" key="1">
    <source>
        <dbReference type="EMBL" id="EMP35008.1"/>
    </source>
</evidence>
<proteinExistence type="predicted"/>
<name>M7BSD0_CHEMY</name>
<accession>M7BSD0</accession>
<evidence type="ECO:0000313" key="2">
    <source>
        <dbReference type="Proteomes" id="UP000031443"/>
    </source>
</evidence>
<dbReference type="AlphaFoldDB" id="M7BSD0"/>
<dbReference type="EMBL" id="KB530244">
    <property type="protein sequence ID" value="EMP35008.1"/>
    <property type="molecule type" value="Genomic_DNA"/>
</dbReference>
<reference evidence="2" key="1">
    <citation type="journal article" date="2013" name="Nat. Genet.">
        <title>The draft genomes of soft-shell turtle and green sea turtle yield insights into the development and evolution of the turtle-specific body plan.</title>
        <authorList>
            <person name="Wang Z."/>
            <person name="Pascual-Anaya J."/>
            <person name="Zadissa A."/>
            <person name="Li W."/>
            <person name="Niimura Y."/>
            <person name="Huang Z."/>
            <person name="Li C."/>
            <person name="White S."/>
            <person name="Xiong Z."/>
            <person name="Fang D."/>
            <person name="Wang B."/>
            <person name="Ming Y."/>
            <person name="Chen Y."/>
            <person name="Zheng Y."/>
            <person name="Kuraku S."/>
            <person name="Pignatelli M."/>
            <person name="Herrero J."/>
            <person name="Beal K."/>
            <person name="Nozawa M."/>
            <person name="Li Q."/>
            <person name="Wang J."/>
            <person name="Zhang H."/>
            <person name="Yu L."/>
            <person name="Shigenobu S."/>
            <person name="Wang J."/>
            <person name="Liu J."/>
            <person name="Flicek P."/>
            <person name="Searle S."/>
            <person name="Wang J."/>
            <person name="Kuratani S."/>
            <person name="Yin Y."/>
            <person name="Aken B."/>
            <person name="Zhang G."/>
            <person name="Irie N."/>
        </authorList>
    </citation>
    <scope>NUCLEOTIDE SEQUENCE [LARGE SCALE GENOMIC DNA]</scope>
</reference>
<gene>
    <name evidence="1" type="ORF">UY3_07816</name>
</gene>